<dbReference type="EnsemblMetazoa" id="AATE011173-RA">
    <property type="protein sequence ID" value="AATE011173-PA.1"/>
    <property type="gene ID" value="AATE011173"/>
</dbReference>
<sequence length="111" mass="11775">MEDGGADPDNNNSSHCGMLGISMPCEGAGHDFSTVRKELEYANAIAAHYGAPASEKNDRVISYKIEPPSQGGSNRVKTTKALERKVALADGISLRRSSISSKFMSESGGEQ</sequence>
<dbReference type="VEuPathDB" id="VectorBase:AATE011173"/>
<proteinExistence type="predicted"/>
<protein>
    <submittedName>
        <fullName evidence="1">Uncharacterized protein</fullName>
    </submittedName>
</protein>
<name>A0A182J4H2_ANOAO</name>
<reference evidence="1" key="1">
    <citation type="submission" date="2022-08" db="UniProtKB">
        <authorList>
            <consortium name="EnsemblMetazoa"/>
        </authorList>
    </citation>
    <scope>IDENTIFICATION</scope>
    <source>
        <strain evidence="1">EBRO</strain>
    </source>
</reference>
<accession>A0A182J4H2</accession>
<evidence type="ECO:0000313" key="1">
    <source>
        <dbReference type="EnsemblMetazoa" id="AATE011173-PA.1"/>
    </source>
</evidence>
<dbReference type="AlphaFoldDB" id="A0A182J4H2"/>
<organism evidence="1">
    <name type="scientific">Anopheles atroparvus</name>
    <name type="common">European mosquito</name>
    <dbReference type="NCBI Taxonomy" id="41427"/>
    <lineage>
        <taxon>Eukaryota</taxon>
        <taxon>Metazoa</taxon>
        <taxon>Ecdysozoa</taxon>
        <taxon>Arthropoda</taxon>
        <taxon>Hexapoda</taxon>
        <taxon>Insecta</taxon>
        <taxon>Pterygota</taxon>
        <taxon>Neoptera</taxon>
        <taxon>Endopterygota</taxon>
        <taxon>Diptera</taxon>
        <taxon>Nematocera</taxon>
        <taxon>Culicoidea</taxon>
        <taxon>Culicidae</taxon>
        <taxon>Anophelinae</taxon>
        <taxon>Anopheles</taxon>
    </lineage>
</organism>